<dbReference type="PROSITE" id="PS00178">
    <property type="entry name" value="AA_TRNA_LIGASE_I"/>
    <property type="match status" value="1"/>
</dbReference>
<dbReference type="PANTHER" id="PTHR11946:SF93">
    <property type="entry name" value="VALINE--TRNA LIGASE, CHLOROPLASTIC_MITOCHONDRIAL 2"/>
    <property type="match status" value="1"/>
</dbReference>
<evidence type="ECO:0000259" key="11">
    <source>
        <dbReference type="Pfam" id="PF00133"/>
    </source>
</evidence>
<evidence type="ECO:0000313" key="14">
    <source>
        <dbReference type="EMBL" id="OGL86219.1"/>
    </source>
</evidence>
<keyword evidence="6 10" id="KW-0648">Protein biosynthesis</keyword>
<dbReference type="SUPFAM" id="SSF46589">
    <property type="entry name" value="tRNA-binding arm"/>
    <property type="match status" value="1"/>
</dbReference>
<evidence type="ECO:0000256" key="10">
    <source>
        <dbReference type="RuleBase" id="RU363035"/>
    </source>
</evidence>
<reference evidence="14 15" key="1">
    <citation type="journal article" date="2016" name="Nat. Commun.">
        <title>Thousands of microbial genomes shed light on interconnected biogeochemical processes in an aquifer system.</title>
        <authorList>
            <person name="Anantharaman K."/>
            <person name="Brown C.T."/>
            <person name="Hug L.A."/>
            <person name="Sharon I."/>
            <person name="Castelle C.J."/>
            <person name="Probst A.J."/>
            <person name="Thomas B.C."/>
            <person name="Singh A."/>
            <person name="Wilkins M.J."/>
            <person name="Karaoz U."/>
            <person name="Brodie E.L."/>
            <person name="Williams K.H."/>
            <person name="Hubbard S.S."/>
            <person name="Banfield J.F."/>
        </authorList>
    </citation>
    <scope>NUCLEOTIDE SEQUENCE [LARGE SCALE GENOMIC DNA]</scope>
</reference>
<comment type="catalytic activity">
    <reaction evidence="8">
        <text>tRNA(Val) + L-valine + ATP = L-valyl-tRNA(Val) + AMP + diphosphate</text>
        <dbReference type="Rhea" id="RHEA:10704"/>
        <dbReference type="Rhea" id="RHEA-COMP:9672"/>
        <dbReference type="Rhea" id="RHEA-COMP:9708"/>
        <dbReference type="ChEBI" id="CHEBI:30616"/>
        <dbReference type="ChEBI" id="CHEBI:33019"/>
        <dbReference type="ChEBI" id="CHEBI:57762"/>
        <dbReference type="ChEBI" id="CHEBI:78442"/>
        <dbReference type="ChEBI" id="CHEBI:78537"/>
        <dbReference type="ChEBI" id="CHEBI:456215"/>
        <dbReference type="EC" id="6.1.1.9"/>
    </reaction>
</comment>
<dbReference type="InterPro" id="IPR010978">
    <property type="entry name" value="tRNA-bd_arm"/>
</dbReference>
<comment type="caution">
    <text evidence="14">The sequence shown here is derived from an EMBL/GenBank/DDBJ whole genome shotgun (WGS) entry which is preliminary data.</text>
</comment>
<keyword evidence="7 10" id="KW-0030">Aminoacyl-tRNA synthetase</keyword>
<dbReference type="InterPro" id="IPR033705">
    <property type="entry name" value="Anticodon_Ia_Val"/>
</dbReference>
<evidence type="ECO:0000256" key="6">
    <source>
        <dbReference type="ARBA" id="ARBA00022917"/>
    </source>
</evidence>
<sequence length="882" mass="99979">MPNNEMPKAYESKLYEDEIYAAWEKSGFFNPDNLAGEPYSIMMPPPNVTGVLHLGHALENALMDAMARYQRLNGKKVLLVPGTDHAALPTQAKVEKMLMEGGMKNPRQELGRDKLVEKIREFAEASRSTILGQIKKMGTSCDWSRLAYTFDDSRNIAVNELFRRLYNDGLIYRGYRVVNWSTKGQSTCSDDEIEYIERASVLYTFKYSKDFPITIATTRPETKLGDTAVAVHPGDERYQKYIGQTFVVDVGAEKPLEIKVIADEGVDPTFGTGALGVTPAHSQVDFLMYEKQKVSGNPIGMIQVVGIDGKMTKEAGSYAGLTVEEARAKFVGWLSTQGLLEKEPEEIVQNVGTHSRYKDVIEVLPMTQWWLDVQKVIPSKGKSLHDLMAEALTTGLDGDASKKVTITPERFTKLYLARVANLRDWCLSRQTWWGHRIPVWYRGEETFVGNGSPEGDGWEQDPDTLDTWFSSGSWTFSTLGWPEKTVDLQAFHPTSWMQMGYEILYLWLMRMVLMSTYALGEIPFKDAYIHGMLRNESGKKFSKSDANGIDPLDIIEKYGCDALRLCVLSGNTPGNDSRFSVEKIESSRNFVNKMWNISRFILMSVGDTTSSNSVAPTTVADHWILGRLETVTNQTGKLIEQFDFSLAIETLREFIWNDFADWYLEIAKIQQKDEALKTSTNEILLYVLKQSLILCHPFMPFVSEAIWKEFGTGSFVMVEKWPKVNGFFDEASEKQLVALQELIIAIRNVRSQYKIEPKKLMDVVFVVNEASREFIELNREVIAALARVNADFVLVEKYEAAASDMSVVLKDVTVFVKMETVVDAEKEKVRVEKEIAELTSYLESVAQKLSNEEFRSKAPEKIIAQMEEKQREAQEKLKKLST</sequence>
<dbReference type="GO" id="GO:0004832">
    <property type="term" value="F:valine-tRNA ligase activity"/>
    <property type="evidence" value="ECO:0007669"/>
    <property type="project" value="UniProtKB-UniRule"/>
</dbReference>
<dbReference type="Gene3D" id="1.10.730.10">
    <property type="entry name" value="Isoleucyl-tRNA Synthetase, Domain 1"/>
    <property type="match status" value="1"/>
</dbReference>
<dbReference type="GO" id="GO:0005829">
    <property type="term" value="C:cytosol"/>
    <property type="evidence" value="ECO:0007669"/>
    <property type="project" value="TreeGrafter"/>
</dbReference>
<dbReference type="CDD" id="cd07962">
    <property type="entry name" value="Anticodon_Ia_Val"/>
    <property type="match status" value="1"/>
</dbReference>
<keyword evidence="2" id="KW-0963">Cytoplasm</keyword>
<keyword evidence="4 10" id="KW-0547">Nucleotide-binding</keyword>
<dbReference type="Pfam" id="PF08264">
    <property type="entry name" value="Anticodon_1"/>
    <property type="match status" value="1"/>
</dbReference>
<dbReference type="GO" id="GO:0002161">
    <property type="term" value="F:aminoacyl-tRNA deacylase activity"/>
    <property type="evidence" value="ECO:0007669"/>
    <property type="project" value="InterPro"/>
</dbReference>
<dbReference type="SUPFAM" id="SSF50677">
    <property type="entry name" value="ValRS/IleRS/LeuRS editing domain"/>
    <property type="match status" value="1"/>
</dbReference>
<evidence type="ECO:0000259" key="13">
    <source>
        <dbReference type="Pfam" id="PF10458"/>
    </source>
</evidence>
<dbReference type="Pfam" id="PF10458">
    <property type="entry name" value="Val_tRNA-synt_C"/>
    <property type="match status" value="1"/>
</dbReference>
<gene>
    <name evidence="14" type="ORF">A3I41_01470</name>
</gene>
<keyword evidence="5 10" id="KW-0067">ATP-binding</keyword>
<evidence type="ECO:0000256" key="7">
    <source>
        <dbReference type="ARBA" id="ARBA00023146"/>
    </source>
</evidence>
<name>A0A1F7V6T6_9BACT</name>
<dbReference type="InterPro" id="IPR001412">
    <property type="entry name" value="aa-tRNA-synth_I_CS"/>
</dbReference>
<evidence type="ECO:0000256" key="5">
    <source>
        <dbReference type="ARBA" id="ARBA00022840"/>
    </source>
</evidence>
<evidence type="ECO:0000256" key="8">
    <source>
        <dbReference type="ARBA" id="ARBA00047552"/>
    </source>
</evidence>
<dbReference type="SUPFAM" id="SSF52374">
    <property type="entry name" value="Nucleotidylyl transferase"/>
    <property type="match status" value="1"/>
</dbReference>
<dbReference type="GO" id="GO:0006438">
    <property type="term" value="P:valyl-tRNA aminoacylation"/>
    <property type="evidence" value="ECO:0007669"/>
    <property type="project" value="UniProtKB-UniRule"/>
</dbReference>
<dbReference type="NCBIfam" id="NF004349">
    <property type="entry name" value="PRK05729.1"/>
    <property type="match status" value="1"/>
</dbReference>
<comment type="similarity">
    <text evidence="10">Belongs to the class-I aminoacyl-tRNA synthetase family.</text>
</comment>
<dbReference type="Proteomes" id="UP000176593">
    <property type="component" value="Unassembled WGS sequence"/>
</dbReference>
<dbReference type="AlphaFoldDB" id="A0A1F7V6T6"/>
<dbReference type="Pfam" id="PF00133">
    <property type="entry name" value="tRNA-synt_1"/>
    <property type="match status" value="2"/>
</dbReference>
<dbReference type="NCBIfam" id="TIGR00422">
    <property type="entry name" value="valS"/>
    <property type="match status" value="1"/>
</dbReference>
<dbReference type="SUPFAM" id="SSF47323">
    <property type="entry name" value="Anticodon-binding domain of a subclass of class I aminoacyl-tRNA synthetases"/>
    <property type="match status" value="1"/>
</dbReference>
<accession>A0A1F7V6T6</accession>
<evidence type="ECO:0000256" key="9">
    <source>
        <dbReference type="NCBIfam" id="TIGR00422"/>
    </source>
</evidence>
<dbReference type="EMBL" id="MGEQ01000010">
    <property type="protein sequence ID" value="OGL86219.1"/>
    <property type="molecule type" value="Genomic_DNA"/>
</dbReference>
<feature type="domain" description="Aminoacyl-tRNA synthetase class Ia" evidence="11">
    <location>
        <begin position="456"/>
        <end position="578"/>
    </location>
</feature>
<evidence type="ECO:0000259" key="12">
    <source>
        <dbReference type="Pfam" id="PF08264"/>
    </source>
</evidence>
<evidence type="ECO:0000256" key="2">
    <source>
        <dbReference type="ARBA" id="ARBA00022490"/>
    </source>
</evidence>
<proteinExistence type="inferred from homology"/>
<dbReference type="Gene3D" id="3.40.50.620">
    <property type="entry name" value="HUPs"/>
    <property type="match status" value="3"/>
</dbReference>
<dbReference type="InterPro" id="IPR019499">
    <property type="entry name" value="Val-tRNA_synth_tRNA-bd"/>
</dbReference>
<dbReference type="InterPro" id="IPR002303">
    <property type="entry name" value="Valyl-tRNA_ligase"/>
</dbReference>
<dbReference type="Gene3D" id="1.10.287.380">
    <property type="entry name" value="Valyl-tRNA synthetase, C-terminal domain"/>
    <property type="match status" value="1"/>
</dbReference>
<dbReference type="PANTHER" id="PTHR11946">
    <property type="entry name" value="VALYL-TRNA SYNTHETASES"/>
    <property type="match status" value="1"/>
</dbReference>
<dbReference type="InterPro" id="IPR009080">
    <property type="entry name" value="tRNAsynth_Ia_anticodon-bd"/>
</dbReference>
<dbReference type="PRINTS" id="PR00986">
    <property type="entry name" value="TRNASYNTHVAL"/>
</dbReference>
<evidence type="ECO:0000313" key="15">
    <source>
        <dbReference type="Proteomes" id="UP000176593"/>
    </source>
</evidence>
<evidence type="ECO:0000256" key="4">
    <source>
        <dbReference type="ARBA" id="ARBA00022741"/>
    </source>
</evidence>
<feature type="domain" description="Methionyl/Valyl/Leucyl/Isoleucyl-tRNA synthetase anticodon-binding" evidence="12">
    <location>
        <begin position="621"/>
        <end position="761"/>
    </location>
</feature>
<dbReference type="GO" id="GO:0005524">
    <property type="term" value="F:ATP binding"/>
    <property type="evidence" value="ECO:0007669"/>
    <property type="project" value="UniProtKB-KW"/>
</dbReference>
<dbReference type="Gene3D" id="3.90.740.10">
    <property type="entry name" value="Valyl/Leucyl/Isoleucyl-tRNA synthetase, editing domain"/>
    <property type="match status" value="1"/>
</dbReference>
<evidence type="ECO:0000256" key="1">
    <source>
        <dbReference type="ARBA" id="ARBA00013169"/>
    </source>
</evidence>
<protein>
    <recommendedName>
        <fullName evidence="1 9">Valine--tRNA ligase</fullName>
        <ecNumber evidence="1 9">6.1.1.9</ecNumber>
    </recommendedName>
</protein>
<dbReference type="InterPro" id="IPR014729">
    <property type="entry name" value="Rossmann-like_a/b/a_fold"/>
</dbReference>
<evidence type="ECO:0000256" key="3">
    <source>
        <dbReference type="ARBA" id="ARBA00022598"/>
    </source>
</evidence>
<dbReference type="InterPro" id="IPR013155">
    <property type="entry name" value="M/V/L/I-tRNA-synth_anticd-bd"/>
</dbReference>
<dbReference type="EC" id="6.1.1.9" evidence="1 9"/>
<dbReference type="InterPro" id="IPR002300">
    <property type="entry name" value="aa-tRNA-synth_Ia"/>
</dbReference>
<organism evidence="14 15">
    <name type="scientific">Candidatus Uhrbacteria bacterium RIFCSPLOWO2_02_FULL_48_18</name>
    <dbReference type="NCBI Taxonomy" id="1802408"/>
    <lineage>
        <taxon>Bacteria</taxon>
        <taxon>Candidatus Uhriibacteriota</taxon>
    </lineage>
</organism>
<feature type="domain" description="Aminoacyl-tRNA synthetase class Ia" evidence="11">
    <location>
        <begin position="19"/>
        <end position="445"/>
    </location>
</feature>
<dbReference type="InterPro" id="IPR009008">
    <property type="entry name" value="Val/Leu/Ile-tRNA-synth_edit"/>
</dbReference>
<keyword evidence="3 10" id="KW-0436">Ligase</keyword>
<dbReference type="InterPro" id="IPR037118">
    <property type="entry name" value="Val-tRNA_synth_C_sf"/>
</dbReference>
<feature type="domain" description="Valyl-tRNA synthetase tRNA-binding arm" evidence="13">
    <location>
        <begin position="823"/>
        <end position="880"/>
    </location>
</feature>